<proteinExistence type="predicted"/>
<evidence type="ECO:0000256" key="1">
    <source>
        <dbReference type="ARBA" id="ARBA00023002"/>
    </source>
</evidence>
<dbReference type="EMBL" id="BSSU01000010">
    <property type="protein sequence ID" value="GLX82650.1"/>
    <property type="molecule type" value="Genomic_DNA"/>
</dbReference>
<reference evidence="3 4" key="1">
    <citation type="submission" date="2023-03" db="EMBL/GenBank/DDBJ databases">
        <title>Draft genome sequence of Thalassotalea eurytherma JCM 18482T.</title>
        <authorList>
            <person name="Sawabe T."/>
        </authorList>
    </citation>
    <scope>NUCLEOTIDE SEQUENCE [LARGE SCALE GENOMIC DNA]</scope>
    <source>
        <strain evidence="3 4">JCM 18482</strain>
    </source>
</reference>
<gene>
    <name evidence="3" type="ORF">theurythT_21020</name>
</gene>
<keyword evidence="4" id="KW-1185">Reference proteome</keyword>
<dbReference type="InterPro" id="IPR044151">
    <property type="entry name" value="ALDH_KGSADH"/>
</dbReference>
<dbReference type="InterPro" id="IPR050740">
    <property type="entry name" value="Aldehyde_DH_Superfamily"/>
</dbReference>
<name>A0ABQ6H3A8_9GAMM</name>
<keyword evidence="1" id="KW-0560">Oxidoreductase</keyword>
<sequence length="494" mass="53588">MNITGKSLINGVWQVDEDVQSFQAFIPAQNKYADTLFYEASEQLVKASAFVAKQAFKKYRTTSEQQRAALLNAIADQILALGDMLIDVTMQETGLPEQRLQGERMRTVNQLRFFANDLINTPPQVKVEAAQPDRQPLPKPATKLAQIPVGPVAVFGASNFPYAFSVLGGDTASALAAGCSVIVKGHPAHPATSELMAQAMLKAIKSTGMPLGVFSLIQASHPQTSHALVQQSEVKAVGFTGSFNVAQALQQSIFKRAEAIPLYGELGSVNPQVILPRLMENDGQTLATNFVNSLMMGQGQFCTSPGVWLIPKGSDQFLAKVEQVLAEQASAPLLTPGILASYQKATQTISELNGISLVAKNAPLEPFHPQAQVLATTAKHFVEEPILQEEVFGPFALVIEYHDIDELVWLVEQFSGQLTASIHGVVSEIDANHELTEQLSYKVGRLIFNQMPTGVEVCETMNHGGPFPSSTDVRSTSVGIQAKQRFLRPICYQS</sequence>
<evidence type="ECO:0000313" key="3">
    <source>
        <dbReference type="EMBL" id="GLX82650.1"/>
    </source>
</evidence>
<dbReference type="Proteomes" id="UP001157133">
    <property type="component" value="Unassembled WGS sequence"/>
</dbReference>
<accession>A0ABQ6H3A8</accession>
<dbReference type="Gene3D" id="3.40.309.10">
    <property type="entry name" value="Aldehyde Dehydrogenase, Chain A, domain 2"/>
    <property type="match status" value="1"/>
</dbReference>
<dbReference type="Pfam" id="PF00171">
    <property type="entry name" value="Aldedh"/>
    <property type="match status" value="1"/>
</dbReference>
<dbReference type="CDD" id="cd07129">
    <property type="entry name" value="ALDH_KGSADH"/>
    <property type="match status" value="1"/>
</dbReference>
<dbReference type="Gene3D" id="3.40.605.10">
    <property type="entry name" value="Aldehyde Dehydrogenase, Chain A, domain 1"/>
    <property type="match status" value="1"/>
</dbReference>
<dbReference type="SUPFAM" id="SSF53720">
    <property type="entry name" value="ALDH-like"/>
    <property type="match status" value="1"/>
</dbReference>
<dbReference type="InterPro" id="IPR015590">
    <property type="entry name" value="Aldehyde_DH_dom"/>
</dbReference>
<feature type="domain" description="Aldehyde dehydrogenase" evidence="2">
    <location>
        <begin position="17"/>
        <end position="472"/>
    </location>
</feature>
<dbReference type="InterPro" id="IPR016163">
    <property type="entry name" value="Ald_DH_C"/>
</dbReference>
<dbReference type="RefSeq" id="WP_284208020.1">
    <property type="nucleotide sequence ID" value="NZ_BSSU01000010.1"/>
</dbReference>
<protein>
    <submittedName>
        <fullName evidence="3">Aldehyde dehydrogenase</fullName>
    </submittedName>
</protein>
<dbReference type="PANTHER" id="PTHR43353">
    <property type="entry name" value="SUCCINATE-SEMIALDEHYDE DEHYDROGENASE, MITOCHONDRIAL"/>
    <property type="match status" value="1"/>
</dbReference>
<comment type="caution">
    <text evidence="3">The sequence shown here is derived from an EMBL/GenBank/DDBJ whole genome shotgun (WGS) entry which is preliminary data.</text>
</comment>
<dbReference type="InterPro" id="IPR016161">
    <property type="entry name" value="Ald_DH/histidinol_DH"/>
</dbReference>
<evidence type="ECO:0000259" key="2">
    <source>
        <dbReference type="Pfam" id="PF00171"/>
    </source>
</evidence>
<dbReference type="PANTHER" id="PTHR43353:SF3">
    <property type="entry name" value="ALDEHYDE DEHYDROGENASE-RELATED"/>
    <property type="match status" value="1"/>
</dbReference>
<organism evidence="3 4">
    <name type="scientific">Thalassotalea eurytherma</name>
    <dbReference type="NCBI Taxonomy" id="1144278"/>
    <lineage>
        <taxon>Bacteria</taxon>
        <taxon>Pseudomonadati</taxon>
        <taxon>Pseudomonadota</taxon>
        <taxon>Gammaproteobacteria</taxon>
        <taxon>Alteromonadales</taxon>
        <taxon>Colwelliaceae</taxon>
        <taxon>Thalassotalea</taxon>
    </lineage>
</organism>
<evidence type="ECO:0000313" key="4">
    <source>
        <dbReference type="Proteomes" id="UP001157133"/>
    </source>
</evidence>
<dbReference type="InterPro" id="IPR016162">
    <property type="entry name" value="Ald_DH_N"/>
</dbReference>